<reference evidence="2" key="1">
    <citation type="journal article" date="2021" name="PeerJ">
        <title>Extensive microbial diversity within the chicken gut microbiome revealed by metagenomics and culture.</title>
        <authorList>
            <person name="Gilroy R."/>
            <person name="Ravi A."/>
            <person name="Getino M."/>
            <person name="Pursley I."/>
            <person name="Horton D.L."/>
            <person name="Alikhan N.F."/>
            <person name="Baker D."/>
            <person name="Gharbi K."/>
            <person name="Hall N."/>
            <person name="Watson M."/>
            <person name="Adriaenssens E.M."/>
            <person name="Foster-Nyarko E."/>
            <person name="Jarju S."/>
            <person name="Secka A."/>
            <person name="Antonio M."/>
            <person name="Oren A."/>
            <person name="Chaudhuri R.R."/>
            <person name="La Ragione R."/>
            <person name="Hildebrand F."/>
            <person name="Pallen M.J."/>
        </authorList>
    </citation>
    <scope>NUCLEOTIDE SEQUENCE</scope>
    <source>
        <strain evidence="2">3204</strain>
    </source>
</reference>
<gene>
    <name evidence="2" type="ORF">H9820_04160</name>
</gene>
<dbReference type="EMBL" id="DXCM01000027">
    <property type="protein sequence ID" value="HIY92126.1"/>
    <property type="molecule type" value="Genomic_DNA"/>
</dbReference>
<keyword evidence="1" id="KW-0812">Transmembrane</keyword>
<keyword evidence="1" id="KW-1133">Transmembrane helix</keyword>
<name>A0A9D1ZMK8_9LACO</name>
<comment type="caution">
    <text evidence="2">The sequence shown here is derived from an EMBL/GenBank/DDBJ whole genome shotgun (WGS) entry which is preliminary data.</text>
</comment>
<feature type="transmembrane region" description="Helical" evidence="1">
    <location>
        <begin position="39"/>
        <end position="57"/>
    </location>
</feature>
<evidence type="ECO:0000313" key="3">
    <source>
        <dbReference type="Proteomes" id="UP000824013"/>
    </source>
</evidence>
<keyword evidence="1" id="KW-0472">Membrane</keyword>
<organism evidence="2 3">
    <name type="scientific">Candidatus Companilactobacillus pullicola</name>
    <dbReference type="NCBI Taxonomy" id="2838523"/>
    <lineage>
        <taxon>Bacteria</taxon>
        <taxon>Bacillati</taxon>
        <taxon>Bacillota</taxon>
        <taxon>Bacilli</taxon>
        <taxon>Lactobacillales</taxon>
        <taxon>Lactobacillaceae</taxon>
        <taxon>Companilactobacillus</taxon>
    </lineage>
</organism>
<proteinExistence type="predicted"/>
<sequence>MENEFSFARKISFEPLLGSIFLGVAVGVVVISIFPNKPLMSTLCGIVAFLIDSMVIYPRSLKHFYNGWKINTKGIYYVDDGTWNKRIKLIYLPFVQQYKYLPLSQIRSFAVSDGKDIMNTQNITGGPINHPLSRKERLLVVNTDQGQLVLNFSWDYKGDTVTDKKINQIVSILKSSSC</sequence>
<reference evidence="2" key="2">
    <citation type="submission" date="2021-04" db="EMBL/GenBank/DDBJ databases">
        <authorList>
            <person name="Gilroy R."/>
        </authorList>
    </citation>
    <scope>NUCLEOTIDE SEQUENCE</scope>
    <source>
        <strain evidence="2">3204</strain>
    </source>
</reference>
<feature type="transmembrane region" description="Helical" evidence="1">
    <location>
        <begin position="12"/>
        <end position="33"/>
    </location>
</feature>
<evidence type="ECO:0000313" key="2">
    <source>
        <dbReference type="EMBL" id="HIY92126.1"/>
    </source>
</evidence>
<dbReference type="Proteomes" id="UP000824013">
    <property type="component" value="Unassembled WGS sequence"/>
</dbReference>
<accession>A0A9D1ZMK8</accession>
<evidence type="ECO:0000256" key="1">
    <source>
        <dbReference type="SAM" id="Phobius"/>
    </source>
</evidence>
<protein>
    <submittedName>
        <fullName evidence="2">Uncharacterized protein</fullName>
    </submittedName>
</protein>
<dbReference type="AlphaFoldDB" id="A0A9D1ZMK8"/>